<feature type="transmembrane region" description="Helical" evidence="1">
    <location>
        <begin position="111"/>
        <end position="132"/>
    </location>
</feature>
<reference evidence="2 3" key="1">
    <citation type="submission" date="2021-10" db="EMBL/GenBank/DDBJ databases">
        <title>Draft genome of Aestuariibacter halophilus JC2043.</title>
        <authorList>
            <person name="Emsley S.A."/>
            <person name="Pfannmuller K.M."/>
            <person name="Ushijima B."/>
            <person name="Saw J.H."/>
            <person name="Videau P."/>
        </authorList>
    </citation>
    <scope>NUCLEOTIDE SEQUENCE [LARGE SCALE GENOMIC DNA]</scope>
    <source>
        <strain evidence="2 3">JC2043</strain>
    </source>
</reference>
<dbReference type="EMBL" id="JAJEWP010000008">
    <property type="protein sequence ID" value="MCC2618208.1"/>
    <property type="molecule type" value="Genomic_DNA"/>
</dbReference>
<dbReference type="Pfam" id="PF11026">
    <property type="entry name" value="DUF2721"/>
    <property type="match status" value="1"/>
</dbReference>
<feature type="transmembrane region" description="Helical" evidence="1">
    <location>
        <begin position="77"/>
        <end position="105"/>
    </location>
</feature>
<gene>
    <name evidence="2" type="ORF">LJ739_18270</name>
</gene>
<comment type="caution">
    <text evidence="2">The sequence shown here is derived from an EMBL/GenBank/DDBJ whole genome shotgun (WGS) entry which is preliminary data.</text>
</comment>
<evidence type="ECO:0000313" key="2">
    <source>
        <dbReference type="EMBL" id="MCC2618208.1"/>
    </source>
</evidence>
<dbReference type="InterPro" id="IPR021279">
    <property type="entry name" value="DUF2721"/>
</dbReference>
<accession>A0ABS8GCG8</accession>
<proteinExistence type="predicted"/>
<sequence>MEFDPSITTLAAVIQIAVAPVFLLAGIAGFLNVMSGRLGRIVDRARVIERKAAILQDDARLPAVQYELRTLWRRIKIINWSIGMCTASGLMVCSVVVCLFIADFWHLPMDQVIVVMFVLALLLLISALVLFLKEVQLATRILQKGRSFIDD</sequence>
<keyword evidence="1" id="KW-0812">Transmembrane</keyword>
<keyword evidence="1" id="KW-1133">Transmembrane helix</keyword>
<feature type="transmembrane region" description="Helical" evidence="1">
    <location>
        <begin position="12"/>
        <end position="34"/>
    </location>
</feature>
<keyword evidence="1" id="KW-0472">Membrane</keyword>
<protein>
    <submittedName>
        <fullName evidence="2">DUF2721 domain-containing protein</fullName>
    </submittedName>
</protein>
<keyword evidence="3" id="KW-1185">Reference proteome</keyword>
<organism evidence="2 3">
    <name type="scientific">Fluctibacter halophilus</name>
    <dbReference type="NCBI Taxonomy" id="226011"/>
    <lineage>
        <taxon>Bacteria</taxon>
        <taxon>Pseudomonadati</taxon>
        <taxon>Pseudomonadota</taxon>
        <taxon>Gammaproteobacteria</taxon>
        <taxon>Alteromonadales</taxon>
        <taxon>Alteromonadaceae</taxon>
        <taxon>Fluctibacter</taxon>
    </lineage>
</organism>
<evidence type="ECO:0000313" key="3">
    <source>
        <dbReference type="Proteomes" id="UP001520878"/>
    </source>
</evidence>
<dbReference type="Proteomes" id="UP001520878">
    <property type="component" value="Unassembled WGS sequence"/>
</dbReference>
<name>A0ABS8GCG8_9ALTE</name>
<evidence type="ECO:0000256" key="1">
    <source>
        <dbReference type="SAM" id="Phobius"/>
    </source>
</evidence>
<dbReference type="RefSeq" id="WP_229162902.1">
    <property type="nucleotide sequence ID" value="NZ_JAJEWP010000008.1"/>
</dbReference>